<proteinExistence type="predicted"/>
<dbReference type="AlphaFoldDB" id="A0A314ZRQ0"/>
<name>A0A314ZRQ0_PRUYE</name>
<evidence type="ECO:0000313" key="1">
    <source>
        <dbReference type="EMBL" id="PQQ21350.1"/>
    </source>
</evidence>
<dbReference type="EMBL" id="PJQY01000013">
    <property type="protein sequence ID" value="PQQ21350.1"/>
    <property type="molecule type" value="Genomic_DNA"/>
</dbReference>
<protein>
    <submittedName>
        <fullName evidence="1">Uncharacterized protein</fullName>
    </submittedName>
</protein>
<gene>
    <name evidence="1" type="ORF">Pyn_36855</name>
</gene>
<dbReference type="Proteomes" id="UP000250321">
    <property type="component" value="Unassembled WGS sequence"/>
</dbReference>
<evidence type="ECO:0000313" key="2">
    <source>
        <dbReference type="Proteomes" id="UP000250321"/>
    </source>
</evidence>
<accession>A0A314ZRQ0</accession>
<sequence length="179" mass="19673">MGYSGMTMSALEDQPKATFKLFVAAQNVAAYRDFDQGKRDEHAVTIAKLNRTIGEKAKVEEELSLVQGAELSKSQEELGEANCKIEAFASELRSCYDDAMKDYVGSAEYHEKLAAQRVERYFDLINKVGEKYPSLDWRFLGSEVGEAEAGVDRGGGTDVVMGSSSESVIQEPSLRAKVV</sequence>
<reference evidence="1 2" key="1">
    <citation type="submission" date="2018-02" db="EMBL/GenBank/DDBJ databases">
        <title>Draft genome of wild Prunus yedoensis var. nudiflora.</title>
        <authorList>
            <person name="Baek S."/>
            <person name="Kim J.-H."/>
            <person name="Choi K."/>
            <person name="Kim G.-B."/>
            <person name="Cho A."/>
            <person name="Jang H."/>
            <person name="Shin C.-H."/>
            <person name="Yu H.-J."/>
            <person name="Mun J.-H."/>
        </authorList>
    </citation>
    <scope>NUCLEOTIDE SEQUENCE [LARGE SCALE GENOMIC DNA]</scope>
    <source>
        <strain evidence="2">cv. Jeju island</strain>
        <tissue evidence="1">Leaf</tissue>
    </source>
</reference>
<comment type="caution">
    <text evidence="1">The sequence shown here is derived from an EMBL/GenBank/DDBJ whole genome shotgun (WGS) entry which is preliminary data.</text>
</comment>
<organism evidence="1 2">
    <name type="scientific">Prunus yedoensis var. nudiflora</name>
    <dbReference type="NCBI Taxonomy" id="2094558"/>
    <lineage>
        <taxon>Eukaryota</taxon>
        <taxon>Viridiplantae</taxon>
        <taxon>Streptophyta</taxon>
        <taxon>Embryophyta</taxon>
        <taxon>Tracheophyta</taxon>
        <taxon>Spermatophyta</taxon>
        <taxon>Magnoliopsida</taxon>
        <taxon>eudicotyledons</taxon>
        <taxon>Gunneridae</taxon>
        <taxon>Pentapetalae</taxon>
        <taxon>rosids</taxon>
        <taxon>fabids</taxon>
        <taxon>Rosales</taxon>
        <taxon>Rosaceae</taxon>
        <taxon>Amygdaloideae</taxon>
        <taxon>Amygdaleae</taxon>
        <taxon>Prunus</taxon>
    </lineage>
</organism>
<keyword evidence="2" id="KW-1185">Reference proteome</keyword>